<comment type="caution">
    <text evidence="2">The sequence shown here is derived from an EMBL/GenBank/DDBJ whole genome shotgun (WGS) entry which is preliminary data.</text>
</comment>
<evidence type="ECO:0000313" key="2">
    <source>
        <dbReference type="EMBL" id="TMQ76666.1"/>
    </source>
</evidence>
<dbReference type="Proteomes" id="UP000306324">
    <property type="component" value="Unassembled WGS sequence"/>
</dbReference>
<evidence type="ECO:0000313" key="3">
    <source>
        <dbReference type="Proteomes" id="UP000306324"/>
    </source>
</evidence>
<gene>
    <name evidence="2" type="ORF">ACCUM_4029</name>
</gene>
<reference evidence="2 3" key="1">
    <citation type="submission" date="2019-04" db="EMBL/GenBank/DDBJ databases">
        <title>A novel phosphate-accumulating bacterium identified in bioreactor for phosphate removal from wastewater.</title>
        <authorList>
            <person name="Kotlyarov R.Y."/>
            <person name="Beletsky A.V."/>
            <person name="Kallistova A.Y."/>
            <person name="Dorofeev A.G."/>
            <person name="Nikolaev Y.Y."/>
            <person name="Pimenov N.V."/>
            <person name="Ravin N.V."/>
            <person name="Mardanov A.V."/>
        </authorList>
    </citation>
    <scope>NUCLEOTIDE SEQUENCE [LARGE SCALE GENOMIC DNA]</scope>
    <source>
        <strain evidence="2 3">Bin19</strain>
    </source>
</reference>
<protein>
    <submittedName>
        <fullName evidence="2">Uncharacterized protein</fullName>
    </submittedName>
</protein>
<feature type="region of interest" description="Disordered" evidence="1">
    <location>
        <begin position="1"/>
        <end position="39"/>
    </location>
</feature>
<sequence length="39" mass="4215">MAEMVVHSAPGVATRSPFQEAGQIFQSTRRLPASSRLCP</sequence>
<proteinExistence type="predicted"/>
<accession>A0A5S4EMT1</accession>
<dbReference type="EMBL" id="SWAD01000043">
    <property type="protein sequence ID" value="TMQ76666.1"/>
    <property type="molecule type" value="Genomic_DNA"/>
</dbReference>
<keyword evidence="3" id="KW-1185">Reference proteome</keyword>
<dbReference type="AlphaFoldDB" id="A0A5S4EMT1"/>
<evidence type="ECO:0000256" key="1">
    <source>
        <dbReference type="SAM" id="MobiDB-lite"/>
    </source>
</evidence>
<name>A0A5S4EMT1_9PROT</name>
<organism evidence="2 3">
    <name type="scientific">Candidatus Accumulibacter phosphatis</name>
    <dbReference type="NCBI Taxonomy" id="327160"/>
    <lineage>
        <taxon>Bacteria</taxon>
        <taxon>Pseudomonadati</taxon>
        <taxon>Pseudomonadota</taxon>
        <taxon>Betaproteobacteria</taxon>
        <taxon>Candidatus Accumulibacter</taxon>
    </lineage>
</organism>